<feature type="region of interest" description="Disordered" evidence="5">
    <location>
        <begin position="1"/>
        <end position="22"/>
    </location>
</feature>
<dbReference type="EMBL" id="BQKY01000008">
    <property type="protein sequence ID" value="GJN91101.1"/>
    <property type="molecule type" value="Genomic_DNA"/>
</dbReference>
<evidence type="ECO:0000256" key="5">
    <source>
        <dbReference type="SAM" id="MobiDB-lite"/>
    </source>
</evidence>
<feature type="compositionally biased region" description="Basic and acidic residues" evidence="5">
    <location>
        <begin position="58"/>
        <end position="71"/>
    </location>
</feature>
<dbReference type="GO" id="GO:0008033">
    <property type="term" value="P:tRNA processing"/>
    <property type="evidence" value="ECO:0007669"/>
    <property type="project" value="UniProtKB-KW"/>
</dbReference>
<keyword evidence="1" id="KW-0819">tRNA processing</keyword>
<dbReference type="InterPro" id="IPR007175">
    <property type="entry name" value="Rpr2/Snm1/Rpp21"/>
</dbReference>
<keyword evidence="2" id="KW-0479">Metal-binding</keyword>
<accession>A0AAV5GF94</accession>
<keyword evidence="3" id="KW-0862">Zinc</keyword>
<reference evidence="6 7" key="1">
    <citation type="submission" date="2021-12" db="EMBL/GenBank/DDBJ databases">
        <title>High titer production of polyol ester of fatty acids by Rhodotorula paludigena BS15 towards product separation-free biomass refinery.</title>
        <authorList>
            <person name="Mano J."/>
            <person name="Ono H."/>
            <person name="Tanaka T."/>
            <person name="Naito K."/>
            <person name="Sushida H."/>
            <person name="Ike M."/>
            <person name="Tokuyasu K."/>
            <person name="Kitaoka M."/>
        </authorList>
    </citation>
    <scope>NUCLEOTIDE SEQUENCE [LARGE SCALE GENOMIC DNA]</scope>
    <source>
        <strain evidence="6 7">BS15</strain>
    </source>
</reference>
<feature type="region of interest" description="Disordered" evidence="5">
    <location>
        <begin position="178"/>
        <end position="214"/>
    </location>
</feature>
<comment type="similarity">
    <text evidence="4">Belongs to the eukaryotic/archaeal RNase P protein component 4 family.</text>
</comment>
<evidence type="ECO:0000256" key="4">
    <source>
        <dbReference type="ARBA" id="ARBA00038402"/>
    </source>
</evidence>
<evidence type="ECO:0008006" key="8">
    <source>
        <dbReference type="Google" id="ProtNLM"/>
    </source>
</evidence>
<dbReference type="GO" id="GO:0005655">
    <property type="term" value="C:nucleolar ribonuclease P complex"/>
    <property type="evidence" value="ECO:0007669"/>
    <property type="project" value="TreeGrafter"/>
</dbReference>
<evidence type="ECO:0000256" key="3">
    <source>
        <dbReference type="ARBA" id="ARBA00022833"/>
    </source>
</evidence>
<evidence type="ECO:0000313" key="7">
    <source>
        <dbReference type="Proteomes" id="UP001342314"/>
    </source>
</evidence>
<dbReference type="Gene3D" id="6.20.50.20">
    <property type="match status" value="1"/>
</dbReference>
<dbReference type="Pfam" id="PF04032">
    <property type="entry name" value="Rpr2"/>
    <property type="match status" value="1"/>
</dbReference>
<name>A0AAV5GF94_9BASI</name>
<dbReference type="Proteomes" id="UP001342314">
    <property type="component" value="Unassembled WGS sequence"/>
</dbReference>
<evidence type="ECO:0000256" key="1">
    <source>
        <dbReference type="ARBA" id="ARBA00022694"/>
    </source>
</evidence>
<feature type="compositionally biased region" description="Low complexity" evidence="5">
    <location>
        <begin position="40"/>
        <end position="52"/>
    </location>
</feature>
<gene>
    <name evidence="6" type="ORF">Rhopal_004118-T1</name>
</gene>
<evidence type="ECO:0000313" key="6">
    <source>
        <dbReference type="EMBL" id="GJN91101.1"/>
    </source>
</evidence>
<evidence type="ECO:0000256" key="2">
    <source>
        <dbReference type="ARBA" id="ARBA00022723"/>
    </source>
</evidence>
<feature type="region of interest" description="Disordered" evidence="5">
    <location>
        <begin position="40"/>
        <end position="103"/>
    </location>
</feature>
<keyword evidence="7" id="KW-1185">Reference proteome</keyword>
<organism evidence="6 7">
    <name type="scientific">Rhodotorula paludigena</name>
    <dbReference type="NCBI Taxonomy" id="86838"/>
    <lineage>
        <taxon>Eukaryota</taxon>
        <taxon>Fungi</taxon>
        <taxon>Dikarya</taxon>
        <taxon>Basidiomycota</taxon>
        <taxon>Pucciniomycotina</taxon>
        <taxon>Microbotryomycetes</taxon>
        <taxon>Sporidiobolales</taxon>
        <taxon>Sporidiobolaceae</taxon>
        <taxon>Rhodotorula</taxon>
    </lineage>
</organism>
<comment type="caution">
    <text evidence="6">The sequence shown here is derived from an EMBL/GenBank/DDBJ whole genome shotgun (WGS) entry which is preliminary data.</text>
</comment>
<protein>
    <recommendedName>
        <fullName evidence="8">Rpr2-domain-containing protein</fullName>
    </recommendedName>
</protein>
<dbReference type="PANTHER" id="PTHR14742:SF0">
    <property type="entry name" value="RIBONUCLEASE P PROTEIN SUBUNIT P21"/>
    <property type="match status" value="1"/>
</dbReference>
<dbReference type="PANTHER" id="PTHR14742">
    <property type="entry name" value="RIBONUCLEASE P SUBUNIT P21"/>
    <property type="match status" value="1"/>
</dbReference>
<feature type="compositionally biased region" description="Basic and acidic residues" evidence="5">
    <location>
        <begin position="204"/>
        <end position="214"/>
    </location>
</feature>
<sequence>MAKKGRGAPSEPTAATPVVNRDSLQRLSYLYQASVLLQSAGAQSTGSSTARTGTKRLSRSERSTPRMQSREEDVETDEAGAKAQTPQKPAKQRRKTTEGQEASLQPLARHLAAELSEVSQKATIRMDPAVKRSVCKGCKTVLVAGLTSSVRIKPSGSHAHVMMHRCLSCRTQRRLPAPPHLPSPDAPHLAATDEAAAPRVTKRERREARQAREPVFFERPGHVVVRDGVVLSQDEYRST</sequence>
<dbReference type="GO" id="GO:0046872">
    <property type="term" value="F:metal ion binding"/>
    <property type="evidence" value="ECO:0007669"/>
    <property type="project" value="UniProtKB-KW"/>
</dbReference>
<proteinExistence type="inferred from homology"/>
<dbReference type="AlphaFoldDB" id="A0AAV5GF94"/>